<sequence>MCANKSSDKWCIFWAINFFGGWNQKGEPKLNLPWAEHRGLWDSGEEISCYDSLRILWKKLTRLKIKLW</sequence>
<evidence type="ECO:0000313" key="1">
    <source>
        <dbReference type="EMBL" id="CAG9318915.1"/>
    </source>
</evidence>
<evidence type="ECO:0000313" key="2">
    <source>
        <dbReference type="Proteomes" id="UP001162131"/>
    </source>
</evidence>
<proteinExistence type="predicted"/>
<dbReference type="AlphaFoldDB" id="A0AAU9IZM3"/>
<name>A0AAU9IZM3_9CILI</name>
<accession>A0AAU9IZM3</accession>
<dbReference type="EMBL" id="CAJZBQ010000021">
    <property type="protein sequence ID" value="CAG9318915.1"/>
    <property type="molecule type" value="Genomic_DNA"/>
</dbReference>
<dbReference type="Proteomes" id="UP001162131">
    <property type="component" value="Unassembled WGS sequence"/>
</dbReference>
<comment type="caution">
    <text evidence="1">The sequence shown here is derived from an EMBL/GenBank/DDBJ whole genome shotgun (WGS) entry which is preliminary data.</text>
</comment>
<protein>
    <submittedName>
        <fullName evidence="1">Uncharacterized protein</fullName>
    </submittedName>
</protein>
<gene>
    <name evidence="1" type="ORF">BSTOLATCC_MIC22274</name>
</gene>
<reference evidence="1" key="1">
    <citation type="submission" date="2021-09" db="EMBL/GenBank/DDBJ databases">
        <authorList>
            <consortium name="AG Swart"/>
            <person name="Singh M."/>
            <person name="Singh A."/>
            <person name="Seah K."/>
            <person name="Emmerich C."/>
        </authorList>
    </citation>
    <scope>NUCLEOTIDE SEQUENCE</scope>
    <source>
        <strain evidence="1">ATCC30299</strain>
    </source>
</reference>
<organism evidence="1 2">
    <name type="scientific">Blepharisma stoltei</name>
    <dbReference type="NCBI Taxonomy" id="1481888"/>
    <lineage>
        <taxon>Eukaryota</taxon>
        <taxon>Sar</taxon>
        <taxon>Alveolata</taxon>
        <taxon>Ciliophora</taxon>
        <taxon>Postciliodesmatophora</taxon>
        <taxon>Heterotrichea</taxon>
        <taxon>Heterotrichida</taxon>
        <taxon>Blepharismidae</taxon>
        <taxon>Blepharisma</taxon>
    </lineage>
</organism>
<keyword evidence="2" id="KW-1185">Reference proteome</keyword>